<dbReference type="VEuPathDB" id="AmoebaDB:EHI8A_096110"/>
<dbReference type="VEuPathDB" id="AmoebaDB:EHI7A_091230"/>
<keyword evidence="2" id="KW-0808">Transferase</keyword>
<feature type="domain" description="VWFA" evidence="1">
    <location>
        <begin position="6"/>
        <end position="207"/>
    </location>
</feature>
<name>A0A5K1UKP5_ENTHI</name>
<dbReference type="InterPro" id="IPR052969">
    <property type="entry name" value="Thr-specific_kinase-like"/>
</dbReference>
<keyword evidence="2" id="KW-0418">Kinase</keyword>
<gene>
    <name evidence="2" type="ORF">CL6EHI_090240</name>
</gene>
<dbReference type="GO" id="GO:0005737">
    <property type="term" value="C:cytoplasm"/>
    <property type="evidence" value="ECO:0007669"/>
    <property type="project" value="TreeGrafter"/>
</dbReference>
<dbReference type="PANTHER" id="PTHR47763">
    <property type="entry name" value="ALPHA-PROTEIN KINASE VWKA"/>
    <property type="match status" value="1"/>
</dbReference>
<dbReference type="EMBL" id="BDEQ01000001">
    <property type="protein sequence ID" value="GAT97899.1"/>
    <property type="molecule type" value="Genomic_DNA"/>
</dbReference>
<dbReference type="InterPro" id="IPR036465">
    <property type="entry name" value="vWFA_dom_sf"/>
</dbReference>
<dbReference type="PANTHER" id="PTHR47763:SF1">
    <property type="entry name" value="DUF659 DOMAIN-CONTAINING PROTEIN"/>
    <property type="match status" value="1"/>
</dbReference>
<keyword evidence="2" id="KW-0648">Protein biosynthesis</keyword>
<protein>
    <submittedName>
        <fullName evidence="2">Elongation factor 2 kinase putative</fullName>
    </submittedName>
</protein>
<proteinExistence type="predicted"/>
<dbReference type="Gene3D" id="3.40.50.410">
    <property type="entry name" value="von Willebrand factor, type A domain"/>
    <property type="match status" value="1"/>
</dbReference>
<evidence type="ECO:0000313" key="2">
    <source>
        <dbReference type="EMBL" id="GAT97899.1"/>
    </source>
</evidence>
<dbReference type="SUPFAM" id="SSF53300">
    <property type="entry name" value="vWA-like"/>
    <property type="match status" value="1"/>
</dbReference>
<dbReference type="AlphaFoldDB" id="A0A5K1UKP5"/>
<organism evidence="2 3">
    <name type="scientific">Entamoeba histolytica</name>
    <dbReference type="NCBI Taxonomy" id="5759"/>
    <lineage>
        <taxon>Eukaryota</taxon>
        <taxon>Amoebozoa</taxon>
        <taxon>Evosea</taxon>
        <taxon>Archamoebae</taxon>
        <taxon>Mastigamoebida</taxon>
        <taxon>Entamoebidae</taxon>
        <taxon>Entamoeba</taxon>
    </lineage>
</organism>
<dbReference type="SMART" id="SM00327">
    <property type="entry name" value="VWA"/>
    <property type="match status" value="1"/>
</dbReference>
<keyword evidence="2" id="KW-0251">Elongation factor</keyword>
<accession>A0A5K1UKP5</accession>
<dbReference type="VEuPathDB" id="AmoebaDB:EHI5A_031060"/>
<dbReference type="VEuPathDB" id="AmoebaDB:EHI_090240"/>
<dbReference type="Proteomes" id="UP000078387">
    <property type="component" value="Unassembled WGS sequence"/>
</dbReference>
<evidence type="ECO:0000259" key="1">
    <source>
        <dbReference type="PROSITE" id="PS50234"/>
    </source>
</evidence>
<dbReference type="PROSITE" id="PS50234">
    <property type="entry name" value="VWFA"/>
    <property type="match status" value="1"/>
</dbReference>
<dbReference type="InterPro" id="IPR002035">
    <property type="entry name" value="VWF_A"/>
</dbReference>
<dbReference type="Pfam" id="PF00092">
    <property type="entry name" value="VWA"/>
    <property type="match status" value="1"/>
</dbReference>
<sequence length="402" mass="46084">MARQLDLVLLVDTTGSMGQYLHSAQSNINKIVNTITNSEKIDLRFAIVEYKDHQPNQQQFALKKYDWMNDIKDIQNAINQLSAYGGGMDGPESVTCAFDCAVNLGYRGYAAKVIIWIADAPPHGFNIQYDGYPNGCPCGIDFQEVVLKAIKNDIQIYSVACEPIRPIYRHFRDLMRAVAMMTGGQFIALNSADCLADVIIGGSLEEVGMNFVIQKIENDLNNTESFKTKTKNEQDKEIRKAIAEYFKENSTLKQIKINSIFKGELPEIPKIFFTATTFKELVDVLKTREPNVYKFKDSFKIKEYVPYPQPFWDKNGLNEYQRKTQNLSSNINTKHIKMEMCDDDEYQNYYGIGNTPSENINIPKEIPEDFKEGEIVRIKETSVGVEHQNKIFERLKKRLEQQ</sequence>
<evidence type="ECO:0000313" key="3">
    <source>
        <dbReference type="Proteomes" id="UP000078387"/>
    </source>
</evidence>
<dbReference type="GO" id="GO:0003746">
    <property type="term" value="F:translation elongation factor activity"/>
    <property type="evidence" value="ECO:0007669"/>
    <property type="project" value="UniProtKB-KW"/>
</dbReference>
<dbReference type="OMA" id="VYSIACE"/>
<reference evidence="2 3" key="1">
    <citation type="submission" date="2016-05" db="EMBL/GenBank/DDBJ databases">
        <title>First whole genome sequencing of Entamoeba histolytica HM1:IMSS-clone-6.</title>
        <authorList>
            <person name="Mukherjee Avik.K."/>
            <person name="Izumyama S."/>
            <person name="Nakada-Tsukui K."/>
            <person name="Nozaki T."/>
        </authorList>
    </citation>
    <scope>NUCLEOTIDE SEQUENCE [LARGE SCALE GENOMIC DNA]</scope>
    <source>
        <strain evidence="2 3">HM1:IMSS clone 6</strain>
    </source>
</reference>
<dbReference type="GO" id="GO:0004674">
    <property type="term" value="F:protein serine/threonine kinase activity"/>
    <property type="evidence" value="ECO:0007669"/>
    <property type="project" value="TreeGrafter"/>
</dbReference>
<dbReference type="VEuPathDB" id="AmoebaDB:KM1_108790"/>
<comment type="caution">
    <text evidence="2">The sequence shown here is derived from an EMBL/GenBank/DDBJ whole genome shotgun (WGS) entry which is preliminary data.</text>
</comment>